<protein>
    <recommendedName>
        <fullName evidence="6">BIR-domain-containing protein</fullName>
    </recommendedName>
</protein>
<dbReference type="PANTHER" id="PTHR46771:SF5">
    <property type="entry name" value="DETERIN"/>
    <property type="match status" value="1"/>
</dbReference>
<feature type="region of interest" description="Disordered" evidence="3">
    <location>
        <begin position="221"/>
        <end position="490"/>
    </location>
</feature>
<name>A0A9Q3I227_9BASI</name>
<dbReference type="Gene3D" id="1.10.1170.10">
    <property type="entry name" value="Inhibitor Of Apoptosis Protein (2mihbC-IAP-1), Chain A"/>
    <property type="match status" value="2"/>
</dbReference>
<dbReference type="PANTHER" id="PTHR46771">
    <property type="entry name" value="DETERIN"/>
    <property type="match status" value="1"/>
</dbReference>
<sequence length="715" mass="79057">MDVNPDLIALKPEFCAHAARVMSFKSKKTNSKASRWPHPPSFLLTPEILASAGYFYDPADGEPDRTTCWMCGESMKGWAEDDDPCALHLKWSPNCPFARLAMLEHERDIQKPSWSESPNQKWGTANEWFPRGQVLIEARLATFCGPDGPWKHEGKQGIPTRLELARAGFHFTPNLFKKGRKFDVDDTTSCCYCNRRVTEWEVDDDPVSVHLKKGACIFFTAVPPTDPPQAKQPNTKSTRKPSRTVRSTAVVIEVETNTTDQHNSNLEEKKPSSTISNSTKTTGRRLLASSTSSNVAPEKSGPEPELSGPNRTKQTRATRKLATSTNGIASSPEPLEQTISKPPVALTKSTRLSRSTSKPPPSTASQRSTTSDRKTSLRVSSNISSALDHIQQISNSTSGDFEKIENRDEPSAAEESISVPKKQSRQRKPSKIIKASSPATSDKDYIPRSSRQIKQKRAKAQIGEESFISNMTQNSRMEGDSSTTVSPRVAGKVRARVIKTTALEAQPQSPPQTLKSPRPERVIDEESMAISGITAQTIFAGFNPQAPQLYPGRLPIAGKSPSSSFGLIGPESQKSIATSQDKAAHPPPDSEAEAILNEYLGQSGESIPAGWLPNPYNPSRPFPPLTAEEAKMPLSEYFAYRARQEEEAFLTWVEEKRMKPWLEAVDRGKLMVKELIAARKVRQGRTRDAHTHDKENKAELNGTRRHKTNLSTHSS</sequence>
<dbReference type="InterPro" id="IPR001370">
    <property type="entry name" value="BIR_rpt"/>
</dbReference>
<evidence type="ECO:0000313" key="5">
    <source>
        <dbReference type="Proteomes" id="UP000765509"/>
    </source>
</evidence>
<evidence type="ECO:0000256" key="3">
    <source>
        <dbReference type="SAM" id="MobiDB-lite"/>
    </source>
</evidence>
<feature type="compositionally biased region" description="Polar residues" evidence="3">
    <location>
        <begin position="467"/>
        <end position="486"/>
    </location>
</feature>
<reference evidence="4" key="1">
    <citation type="submission" date="2021-03" db="EMBL/GenBank/DDBJ databases">
        <title>Draft genome sequence of rust myrtle Austropuccinia psidii MF-1, a brazilian biotype.</title>
        <authorList>
            <person name="Quecine M.C."/>
            <person name="Pachon D.M.R."/>
            <person name="Bonatelli M.L."/>
            <person name="Correr F.H."/>
            <person name="Franceschini L.M."/>
            <person name="Leite T.F."/>
            <person name="Margarido G.R.A."/>
            <person name="Almeida C.A."/>
            <person name="Ferrarezi J.A."/>
            <person name="Labate C.A."/>
        </authorList>
    </citation>
    <scope>NUCLEOTIDE SEQUENCE</scope>
    <source>
        <strain evidence="4">MF-1</strain>
    </source>
</reference>
<dbReference type="EMBL" id="AVOT02030374">
    <property type="protein sequence ID" value="MBW0523555.1"/>
    <property type="molecule type" value="Genomic_DNA"/>
</dbReference>
<gene>
    <name evidence="4" type="ORF">O181_063270</name>
</gene>
<feature type="compositionally biased region" description="Low complexity" evidence="3">
    <location>
        <begin position="345"/>
        <end position="357"/>
    </location>
</feature>
<dbReference type="SMART" id="SM00238">
    <property type="entry name" value="BIR"/>
    <property type="match status" value="2"/>
</dbReference>
<feature type="region of interest" description="Disordered" evidence="3">
    <location>
        <begin position="501"/>
        <end position="520"/>
    </location>
</feature>
<evidence type="ECO:0000256" key="1">
    <source>
        <dbReference type="ARBA" id="ARBA00022723"/>
    </source>
</evidence>
<feature type="compositionally biased region" description="Polar residues" evidence="3">
    <location>
        <begin position="572"/>
        <end position="581"/>
    </location>
</feature>
<evidence type="ECO:0008006" key="6">
    <source>
        <dbReference type="Google" id="ProtNLM"/>
    </source>
</evidence>
<feature type="compositionally biased region" description="Basic and acidic residues" evidence="3">
    <location>
        <begin position="685"/>
        <end position="698"/>
    </location>
</feature>
<dbReference type="OrthoDB" id="2196114at2759"/>
<dbReference type="SUPFAM" id="SSF57924">
    <property type="entry name" value="Inhibitor of apoptosis (IAP) repeat"/>
    <property type="match status" value="2"/>
</dbReference>
<dbReference type="CDD" id="cd00022">
    <property type="entry name" value="BIR"/>
    <property type="match status" value="1"/>
</dbReference>
<keyword evidence="5" id="KW-1185">Reference proteome</keyword>
<feature type="compositionally biased region" description="Basic and acidic residues" evidence="3">
    <location>
        <begin position="400"/>
        <end position="410"/>
    </location>
</feature>
<dbReference type="Proteomes" id="UP000765509">
    <property type="component" value="Unassembled WGS sequence"/>
</dbReference>
<keyword evidence="2" id="KW-0862">Zinc</keyword>
<organism evidence="4 5">
    <name type="scientific">Austropuccinia psidii MF-1</name>
    <dbReference type="NCBI Taxonomy" id="1389203"/>
    <lineage>
        <taxon>Eukaryota</taxon>
        <taxon>Fungi</taxon>
        <taxon>Dikarya</taxon>
        <taxon>Basidiomycota</taxon>
        <taxon>Pucciniomycotina</taxon>
        <taxon>Pucciniomycetes</taxon>
        <taxon>Pucciniales</taxon>
        <taxon>Sphaerophragmiaceae</taxon>
        <taxon>Austropuccinia</taxon>
    </lineage>
</organism>
<feature type="region of interest" description="Disordered" evidence="3">
    <location>
        <begin position="680"/>
        <end position="715"/>
    </location>
</feature>
<feature type="region of interest" description="Disordered" evidence="3">
    <location>
        <begin position="561"/>
        <end position="589"/>
    </location>
</feature>
<feature type="compositionally biased region" description="Polar residues" evidence="3">
    <location>
        <begin position="272"/>
        <end position="281"/>
    </location>
</feature>
<feature type="compositionally biased region" description="Basic residues" evidence="3">
    <location>
        <begin position="422"/>
        <end position="431"/>
    </location>
</feature>
<dbReference type="AlphaFoldDB" id="A0A9Q3I227"/>
<dbReference type="Pfam" id="PF00653">
    <property type="entry name" value="BIR"/>
    <property type="match status" value="2"/>
</dbReference>
<dbReference type="PROSITE" id="PS50143">
    <property type="entry name" value="BIR_REPEAT_2"/>
    <property type="match status" value="2"/>
</dbReference>
<evidence type="ECO:0000256" key="2">
    <source>
        <dbReference type="ARBA" id="ARBA00022833"/>
    </source>
</evidence>
<keyword evidence="1" id="KW-0479">Metal-binding</keyword>
<accession>A0A9Q3I227</accession>
<dbReference type="GO" id="GO:0046872">
    <property type="term" value="F:metal ion binding"/>
    <property type="evidence" value="ECO:0007669"/>
    <property type="project" value="UniProtKB-KW"/>
</dbReference>
<evidence type="ECO:0000313" key="4">
    <source>
        <dbReference type="EMBL" id="MBW0523555.1"/>
    </source>
</evidence>
<proteinExistence type="predicted"/>
<feature type="compositionally biased region" description="Polar residues" evidence="3">
    <location>
        <begin position="377"/>
        <end position="399"/>
    </location>
</feature>
<dbReference type="InterPro" id="IPR051190">
    <property type="entry name" value="Baculoviral_IAP"/>
</dbReference>
<comment type="caution">
    <text evidence="4">The sequence shown here is derived from an EMBL/GenBank/DDBJ whole genome shotgun (WGS) entry which is preliminary data.</text>
</comment>
<feature type="compositionally biased region" description="Polar residues" evidence="3">
    <location>
        <begin position="255"/>
        <end position="264"/>
    </location>
</feature>